<dbReference type="EMBL" id="CP136892">
    <property type="protein sequence ID" value="WOL00627.1"/>
    <property type="molecule type" value="Genomic_DNA"/>
</dbReference>
<evidence type="ECO:0000313" key="3">
    <source>
        <dbReference type="Proteomes" id="UP001327560"/>
    </source>
</evidence>
<protein>
    <submittedName>
        <fullName evidence="2">Uncharacterized protein</fullName>
    </submittedName>
</protein>
<keyword evidence="3" id="KW-1185">Reference proteome</keyword>
<evidence type="ECO:0000256" key="1">
    <source>
        <dbReference type="SAM" id="MobiDB-lite"/>
    </source>
</evidence>
<feature type="compositionally biased region" description="Basic and acidic residues" evidence="1">
    <location>
        <begin position="7"/>
        <end position="28"/>
    </location>
</feature>
<accession>A0AAQ3K2G3</accession>
<dbReference type="Proteomes" id="UP001327560">
    <property type="component" value="Chromosome 3"/>
</dbReference>
<organism evidence="2 3">
    <name type="scientific">Canna indica</name>
    <name type="common">Indian-shot</name>
    <dbReference type="NCBI Taxonomy" id="4628"/>
    <lineage>
        <taxon>Eukaryota</taxon>
        <taxon>Viridiplantae</taxon>
        <taxon>Streptophyta</taxon>
        <taxon>Embryophyta</taxon>
        <taxon>Tracheophyta</taxon>
        <taxon>Spermatophyta</taxon>
        <taxon>Magnoliopsida</taxon>
        <taxon>Liliopsida</taxon>
        <taxon>Zingiberales</taxon>
        <taxon>Cannaceae</taxon>
        <taxon>Canna</taxon>
    </lineage>
</organism>
<proteinExistence type="predicted"/>
<dbReference type="AlphaFoldDB" id="A0AAQ3K2G3"/>
<evidence type="ECO:0000313" key="2">
    <source>
        <dbReference type="EMBL" id="WOL00627.1"/>
    </source>
</evidence>
<reference evidence="2 3" key="1">
    <citation type="submission" date="2023-10" db="EMBL/GenBank/DDBJ databases">
        <title>Chromosome-scale genome assembly provides insights into flower coloration mechanisms of Canna indica.</title>
        <authorList>
            <person name="Li C."/>
        </authorList>
    </citation>
    <scope>NUCLEOTIDE SEQUENCE [LARGE SCALE GENOMIC DNA]</scope>
    <source>
        <tissue evidence="2">Flower</tissue>
    </source>
</reference>
<gene>
    <name evidence="2" type="ORF">Cni_G09340</name>
</gene>
<sequence>MTVNASKKSESKAQGKKPSRQEAEEQRPTKSAPPLLVFEQPKVELTRDPPTPVVRPLDHFYGTNSTSLSVSLQNPLCTLAAKGQTFDLLILATGAIGGGASKNVNQSCSSESFSVSI</sequence>
<feature type="region of interest" description="Disordered" evidence="1">
    <location>
        <begin position="1"/>
        <end position="51"/>
    </location>
</feature>
<name>A0AAQ3K2G3_9LILI</name>